<evidence type="ECO:0000313" key="1">
    <source>
        <dbReference type="EMBL" id="CAD5126952.1"/>
    </source>
</evidence>
<accession>A0A7I8WFS1</accession>
<evidence type="ECO:0000313" key="2">
    <source>
        <dbReference type="Proteomes" id="UP000549394"/>
    </source>
</evidence>
<name>A0A7I8WFS1_9ANNE</name>
<comment type="caution">
    <text evidence="1">The sequence shown here is derived from an EMBL/GenBank/DDBJ whole genome shotgun (WGS) entry which is preliminary data.</text>
</comment>
<proteinExistence type="predicted"/>
<reference evidence="1 2" key="1">
    <citation type="submission" date="2020-08" db="EMBL/GenBank/DDBJ databases">
        <authorList>
            <person name="Hejnol A."/>
        </authorList>
    </citation>
    <scope>NUCLEOTIDE SEQUENCE [LARGE SCALE GENOMIC DNA]</scope>
</reference>
<keyword evidence="2" id="KW-1185">Reference proteome</keyword>
<gene>
    <name evidence="1" type="ORF">DGYR_LOCUS14168</name>
</gene>
<organism evidence="1 2">
    <name type="scientific">Dimorphilus gyrociliatus</name>
    <dbReference type="NCBI Taxonomy" id="2664684"/>
    <lineage>
        <taxon>Eukaryota</taxon>
        <taxon>Metazoa</taxon>
        <taxon>Spiralia</taxon>
        <taxon>Lophotrochozoa</taxon>
        <taxon>Annelida</taxon>
        <taxon>Polychaeta</taxon>
        <taxon>Polychaeta incertae sedis</taxon>
        <taxon>Dinophilidae</taxon>
        <taxon>Dimorphilus</taxon>
    </lineage>
</organism>
<dbReference type="Proteomes" id="UP000549394">
    <property type="component" value="Unassembled WGS sequence"/>
</dbReference>
<dbReference type="EMBL" id="CAJFCJ010000109">
    <property type="protein sequence ID" value="CAD5126952.1"/>
    <property type="molecule type" value="Genomic_DNA"/>
</dbReference>
<dbReference type="AlphaFoldDB" id="A0A7I8WFS1"/>
<protein>
    <submittedName>
        <fullName evidence="1">DgyrCDS14957</fullName>
    </submittedName>
</protein>
<sequence length="91" mass="10056">MCYLLEDGQGEYIHLQPFEGHSGMRHIGFYSIMVFSYTDDDGDDDVIYTRISKGDIGALCSASSGNCDNALNQISIVFGIQNVLMVVLEKI</sequence>